<name>A0A022KVL1_9MICO</name>
<dbReference type="SUPFAM" id="SSF46785">
    <property type="entry name" value="Winged helix' DNA-binding domain"/>
    <property type="match status" value="1"/>
</dbReference>
<dbReference type="Pfam" id="PF03965">
    <property type="entry name" value="Penicillinase_R"/>
    <property type="match status" value="1"/>
</dbReference>
<comment type="caution">
    <text evidence="6">The sequence shown here is derived from an EMBL/GenBank/DDBJ whole genome shotgun (WGS) entry which is preliminary data.</text>
</comment>
<dbReference type="Gene3D" id="6.10.140.850">
    <property type="match status" value="1"/>
</dbReference>
<protein>
    <submittedName>
        <fullName evidence="6">MarR family transcriptional regulator</fullName>
    </submittedName>
</protein>
<dbReference type="AlphaFoldDB" id="A0A022KVL1"/>
<gene>
    <name evidence="6" type="ORF">D641_0110900</name>
</gene>
<dbReference type="EMBL" id="AORC01000013">
    <property type="protein sequence ID" value="EYT48707.1"/>
    <property type="molecule type" value="Genomic_DNA"/>
</dbReference>
<sequence>MSRPPGRSVPTLGPLERDVLEVVWSRSSDTGSDGIIGVRDVHESLSDRGLAYTTISTVLTNLEKKGVIERTSRGRPVQYRAIIGRDEYSAALMNEALSYSRDRRASILHFVCGMDESDVEALRELVERTGGRHPDSPAAGTPGSPSSPHHGSPDPAP</sequence>
<dbReference type="InterPro" id="IPR036388">
    <property type="entry name" value="WH-like_DNA-bd_sf"/>
</dbReference>
<evidence type="ECO:0000313" key="7">
    <source>
        <dbReference type="Proteomes" id="UP000019754"/>
    </source>
</evidence>
<evidence type="ECO:0000256" key="2">
    <source>
        <dbReference type="ARBA" id="ARBA00023015"/>
    </source>
</evidence>
<dbReference type="Gene3D" id="1.10.10.10">
    <property type="entry name" value="Winged helix-like DNA-binding domain superfamily/Winged helix DNA-binding domain"/>
    <property type="match status" value="1"/>
</dbReference>
<keyword evidence="4" id="KW-0804">Transcription</keyword>
<keyword evidence="3" id="KW-0238">DNA-binding</keyword>
<dbReference type="Proteomes" id="UP000019754">
    <property type="component" value="Unassembled WGS sequence"/>
</dbReference>
<dbReference type="GO" id="GO:0045892">
    <property type="term" value="P:negative regulation of DNA-templated transcription"/>
    <property type="evidence" value="ECO:0007669"/>
    <property type="project" value="InterPro"/>
</dbReference>
<feature type="compositionally biased region" description="Low complexity" evidence="5">
    <location>
        <begin position="136"/>
        <end position="150"/>
    </location>
</feature>
<keyword evidence="7" id="KW-1185">Reference proteome</keyword>
<evidence type="ECO:0000256" key="1">
    <source>
        <dbReference type="ARBA" id="ARBA00011046"/>
    </source>
</evidence>
<dbReference type="InterPro" id="IPR036390">
    <property type="entry name" value="WH_DNA-bd_sf"/>
</dbReference>
<accession>A0A022KVL1</accession>
<evidence type="ECO:0000313" key="6">
    <source>
        <dbReference type="EMBL" id="EYT48707.1"/>
    </source>
</evidence>
<evidence type="ECO:0000256" key="4">
    <source>
        <dbReference type="ARBA" id="ARBA00023163"/>
    </source>
</evidence>
<dbReference type="OrthoDB" id="9813987at2"/>
<evidence type="ECO:0000256" key="3">
    <source>
        <dbReference type="ARBA" id="ARBA00023125"/>
    </source>
</evidence>
<comment type="similarity">
    <text evidence="1">Belongs to the BlaI transcriptional regulatory family.</text>
</comment>
<dbReference type="STRING" id="1249481.D641_0110900"/>
<evidence type="ECO:0000256" key="5">
    <source>
        <dbReference type="SAM" id="MobiDB-lite"/>
    </source>
</evidence>
<organism evidence="6 7">
    <name type="scientific">Brachybacterium muris UCD-AY4</name>
    <dbReference type="NCBI Taxonomy" id="1249481"/>
    <lineage>
        <taxon>Bacteria</taxon>
        <taxon>Bacillati</taxon>
        <taxon>Actinomycetota</taxon>
        <taxon>Actinomycetes</taxon>
        <taxon>Micrococcales</taxon>
        <taxon>Dermabacteraceae</taxon>
        <taxon>Brachybacterium</taxon>
    </lineage>
</organism>
<dbReference type="HOGENOM" id="CLU_119090_1_0_11"/>
<feature type="compositionally biased region" description="Basic and acidic residues" evidence="5">
    <location>
        <begin position="124"/>
        <end position="135"/>
    </location>
</feature>
<dbReference type="InterPro" id="IPR005650">
    <property type="entry name" value="BlaI_family"/>
</dbReference>
<dbReference type="RefSeq" id="WP_017824812.1">
    <property type="nucleotide sequence ID" value="NZ_KB403092.1"/>
</dbReference>
<reference evidence="6 7" key="1">
    <citation type="journal article" date="2013" name="Genome Announc.">
        <title>Draft genome sequence of an Actinobacterium, Brachybacterium muris strain UCD-AY4.</title>
        <authorList>
            <person name="Lo J.R."/>
            <person name="Lang J.M."/>
            <person name="Darling A.E."/>
            <person name="Eisen J.A."/>
            <person name="Coil D.A."/>
        </authorList>
    </citation>
    <scope>NUCLEOTIDE SEQUENCE [LARGE SCALE GENOMIC DNA]</scope>
    <source>
        <strain evidence="6 7">UCD-AY4</strain>
    </source>
</reference>
<feature type="region of interest" description="Disordered" evidence="5">
    <location>
        <begin position="124"/>
        <end position="157"/>
    </location>
</feature>
<proteinExistence type="inferred from homology"/>
<dbReference type="GO" id="GO:0003677">
    <property type="term" value="F:DNA binding"/>
    <property type="evidence" value="ECO:0007669"/>
    <property type="project" value="UniProtKB-KW"/>
</dbReference>
<keyword evidence="2" id="KW-0805">Transcription regulation</keyword>